<dbReference type="InterPro" id="IPR029058">
    <property type="entry name" value="AB_hydrolase_fold"/>
</dbReference>
<dbReference type="Proteomes" id="UP000016923">
    <property type="component" value="Unassembled WGS sequence"/>
</dbReference>
<dbReference type="eggNOG" id="KOG2551">
    <property type="taxonomic scope" value="Eukaryota"/>
</dbReference>
<dbReference type="OrthoDB" id="2094269at2759"/>
<keyword evidence="1" id="KW-0378">Hydrolase</keyword>
<dbReference type="GO" id="GO:0016787">
    <property type="term" value="F:hydrolase activity"/>
    <property type="evidence" value="ECO:0007669"/>
    <property type="project" value="UniProtKB-KW"/>
</dbReference>
<organism evidence="3 4">
    <name type="scientific">Ophiostoma piceae (strain UAMH 11346)</name>
    <name type="common">Sap stain fungus</name>
    <dbReference type="NCBI Taxonomy" id="1262450"/>
    <lineage>
        <taxon>Eukaryota</taxon>
        <taxon>Fungi</taxon>
        <taxon>Dikarya</taxon>
        <taxon>Ascomycota</taxon>
        <taxon>Pezizomycotina</taxon>
        <taxon>Sordariomycetes</taxon>
        <taxon>Sordariomycetidae</taxon>
        <taxon>Ophiostomatales</taxon>
        <taxon>Ophiostomataceae</taxon>
        <taxon>Ophiostoma</taxon>
    </lineage>
</organism>
<dbReference type="Pfam" id="PF03959">
    <property type="entry name" value="FSH1"/>
    <property type="match status" value="1"/>
</dbReference>
<accession>S3CNG8</accession>
<protein>
    <submittedName>
        <fullName evidence="3">Dihydrofolate reductase</fullName>
    </submittedName>
</protein>
<name>S3CNG8_OPHP1</name>
<dbReference type="PANTHER" id="PTHR48070:SF6">
    <property type="entry name" value="ESTERASE OVCA2"/>
    <property type="match status" value="1"/>
</dbReference>
<evidence type="ECO:0000256" key="1">
    <source>
        <dbReference type="ARBA" id="ARBA00022801"/>
    </source>
</evidence>
<evidence type="ECO:0000259" key="2">
    <source>
        <dbReference type="Pfam" id="PF03959"/>
    </source>
</evidence>
<dbReference type="SUPFAM" id="SSF53474">
    <property type="entry name" value="alpha/beta-Hydrolases"/>
    <property type="match status" value="1"/>
</dbReference>
<dbReference type="HOGENOM" id="CLU_051938_2_0_1"/>
<dbReference type="EMBL" id="KE148149">
    <property type="protein sequence ID" value="EPE08088.1"/>
    <property type="molecule type" value="Genomic_DNA"/>
</dbReference>
<dbReference type="STRING" id="1262450.S3CNG8"/>
<evidence type="ECO:0000313" key="4">
    <source>
        <dbReference type="Proteomes" id="UP000016923"/>
    </source>
</evidence>
<dbReference type="PANTHER" id="PTHR48070">
    <property type="entry name" value="ESTERASE OVCA2"/>
    <property type="match status" value="1"/>
</dbReference>
<evidence type="ECO:0000313" key="3">
    <source>
        <dbReference type="EMBL" id="EPE08088.1"/>
    </source>
</evidence>
<dbReference type="OMA" id="EEPRGWW"/>
<reference evidence="3 4" key="1">
    <citation type="journal article" date="2013" name="BMC Genomics">
        <title>The genome and transcriptome of the pine saprophyte Ophiostoma piceae, and a comparison with the bark beetle-associated pine pathogen Grosmannia clavigera.</title>
        <authorList>
            <person name="Haridas S."/>
            <person name="Wang Y."/>
            <person name="Lim L."/>
            <person name="Massoumi Alamouti S."/>
            <person name="Jackman S."/>
            <person name="Docking R."/>
            <person name="Robertson G."/>
            <person name="Birol I."/>
            <person name="Bohlmann J."/>
            <person name="Breuil C."/>
        </authorList>
    </citation>
    <scope>NUCLEOTIDE SEQUENCE [LARGE SCALE GENOMIC DNA]</scope>
    <source>
        <strain evidence="3 4">UAMH 11346</strain>
    </source>
</reference>
<dbReference type="VEuPathDB" id="FungiDB:F503_00871"/>
<gene>
    <name evidence="3" type="ORF">F503_00871</name>
</gene>
<proteinExistence type="predicted"/>
<dbReference type="GO" id="GO:0005634">
    <property type="term" value="C:nucleus"/>
    <property type="evidence" value="ECO:0007669"/>
    <property type="project" value="TreeGrafter"/>
</dbReference>
<dbReference type="GO" id="GO:0005737">
    <property type="term" value="C:cytoplasm"/>
    <property type="evidence" value="ECO:0007669"/>
    <property type="project" value="TreeGrafter"/>
</dbReference>
<dbReference type="GO" id="GO:0019748">
    <property type="term" value="P:secondary metabolic process"/>
    <property type="evidence" value="ECO:0007669"/>
    <property type="project" value="TreeGrafter"/>
</dbReference>
<keyword evidence="4" id="KW-1185">Reference proteome</keyword>
<dbReference type="AlphaFoldDB" id="S3CNG8"/>
<feature type="domain" description="Serine hydrolase" evidence="2">
    <location>
        <begin position="56"/>
        <end position="286"/>
    </location>
</feature>
<dbReference type="InterPro" id="IPR005645">
    <property type="entry name" value="FSH-like_dom"/>
</dbReference>
<dbReference type="InterPro" id="IPR050593">
    <property type="entry name" value="LovG"/>
</dbReference>
<sequence length="306" mass="33904">MRLAFLLPVPRLRYLPVHTPLLPWPPSSFSHYTMATPAARPPKTPKPPKPPAPAKREVKILMLHGYTQSGPVFHGRTRALEKILIKSLEPFGLAPVLIYPTGPKHLRPSDFPGFVPNEDADPNAEEEETDSWAWWRHDFATGEYRFLPEGMATMAAAIREANGIDGVLGFSQGGCAASLLAAAMEKDRIVPDATNAYGWDWVEEVRAANDHKPLRFAVIYSGFLPTIEELQWLYTPAISTPTLQFIGGLDTVVDESRSQALADHSQEPSVLTHPGGHFVPVKKEWVLPLVAFVKKHSEEAAPKIEE</sequence>
<dbReference type="Gene3D" id="3.40.50.1820">
    <property type="entry name" value="alpha/beta hydrolase"/>
    <property type="match status" value="1"/>
</dbReference>